<dbReference type="SUPFAM" id="SSF55120">
    <property type="entry name" value="Pseudouridine synthase"/>
    <property type="match status" value="1"/>
</dbReference>
<dbReference type="RefSeq" id="WP_306729223.1">
    <property type="nucleotide sequence ID" value="NZ_JAVDDT010000009.1"/>
</dbReference>
<keyword evidence="12" id="KW-1185">Reference proteome</keyword>
<keyword evidence="5 7" id="KW-0694">RNA-binding</keyword>
<evidence type="ECO:0000256" key="6">
    <source>
        <dbReference type="ARBA" id="ARBA00023235"/>
    </source>
</evidence>
<evidence type="ECO:0000256" key="9">
    <source>
        <dbReference type="SAM" id="MobiDB-lite"/>
    </source>
</evidence>
<keyword evidence="4" id="KW-0698">rRNA processing</keyword>
<dbReference type="CDD" id="cd02869">
    <property type="entry name" value="PseudoU_synth_RluA_like"/>
    <property type="match status" value="1"/>
</dbReference>
<dbReference type="InterPro" id="IPR006224">
    <property type="entry name" value="PsdUridine_synth_RluA-like_CS"/>
</dbReference>
<organism evidence="11 12">
    <name type="scientific">Natronospira bacteriovora</name>
    <dbReference type="NCBI Taxonomy" id="3069753"/>
    <lineage>
        <taxon>Bacteria</taxon>
        <taxon>Pseudomonadati</taxon>
        <taxon>Pseudomonadota</taxon>
        <taxon>Gammaproteobacteria</taxon>
        <taxon>Natronospirales</taxon>
        <taxon>Natronospiraceae</taxon>
        <taxon>Natronospira</taxon>
    </lineage>
</organism>
<reference evidence="11 12" key="1">
    <citation type="submission" date="2023-08" db="EMBL/GenBank/DDBJ databases">
        <title>Whole-genome sequencing of halo(alkali)philic microorganisms from hypersaline lakes.</title>
        <authorList>
            <person name="Sorokin D.Y."/>
            <person name="Abbas B."/>
            <person name="Merkel A.Y."/>
        </authorList>
    </citation>
    <scope>NUCLEOTIDE SEQUENCE [LARGE SCALE GENOMIC DNA]</scope>
    <source>
        <strain evidence="11 12">AB-CW4</strain>
    </source>
</reference>
<dbReference type="Gene3D" id="3.30.2350.10">
    <property type="entry name" value="Pseudouridine synthase"/>
    <property type="match status" value="1"/>
</dbReference>
<dbReference type="EMBL" id="JAVDDT010000009">
    <property type="protein sequence ID" value="MDQ2070728.1"/>
    <property type="molecule type" value="Genomic_DNA"/>
</dbReference>
<comment type="function">
    <text evidence="2">Responsible for synthesis of pseudouridine from uracil at positions 955, 2504 and 2580 in 23S ribosomal RNA.</text>
</comment>
<evidence type="ECO:0000313" key="11">
    <source>
        <dbReference type="EMBL" id="MDQ2070728.1"/>
    </source>
</evidence>
<dbReference type="PANTHER" id="PTHR21600">
    <property type="entry name" value="MITOCHONDRIAL RNA PSEUDOURIDINE SYNTHASE"/>
    <property type="match status" value="1"/>
</dbReference>
<dbReference type="Pfam" id="PF01479">
    <property type="entry name" value="S4"/>
    <property type="match status" value="1"/>
</dbReference>
<dbReference type="InterPro" id="IPR036986">
    <property type="entry name" value="S4_RNA-bd_sf"/>
</dbReference>
<dbReference type="InterPro" id="IPR020103">
    <property type="entry name" value="PsdUridine_synth_cat_dom_sf"/>
</dbReference>
<feature type="domain" description="RNA-binding S4" evidence="10">
    <location>
        <begin position="17"/>
        <end position="81"/>
    </location>
</feature>
<accession>A0ABU0W9M7</accession>
<dbReference type="Gene3D" id="3.10.290.10">
    <property type="entry name" value="RNA-binding S4 domain"/>
    <property type="match status" value="1"/>
</dbReference>
<feature type="region of interest" description="Disordered" evidence="9">
    <location>
        <begin position="61"/>
        <end position="80"/>
    </location>
</feature>
<dbReference type="NCBIfam" id="TIGR00005">
    <property type="entry name" value="rluA_subfam"/>
    <property type="match status" value="1"/>
</dbReference>
<keyword evidence="6 8" id="KW-0413">Isomerase</keyword>
<dbReference type="InterPro" id="IPR006225">
    <property type="entry name" value="PsdUridine_synth_RluC/D"/>
</dbReference>
<evidence type="ECO:0000256" key="1">
    <source>
        <dbReference type="ARBA" id="ARBA00000381"/>
    </source>
</evidence>
<comment type="catalytic activity">
    <reaction evidence="8">
        <text>a uridine in RNA = a pseudouridine in RNA</text>
        <dbReference type="Rhea" id="RHEA:48348"/>
        <dbReference type="Rhea" id="RHEA-COMP:12068"/>
        <dbReference type="Rhea" id="RHEA-COMP:12069"/>
        <dbReference type="ChEBI" id="CHEBI:65314"/>
        <dbReference type="ChEBI" id="CHEBI:65315"/>
    </reaction>
</comment>
<protein>
    <recommendedName>
        <fullName evidence="8">Pseudouridine synthase</fullName>
        <ecNumber evidence="8">5.4.99.-</ecNumber>
    </recommendedName>
</protein>
<dbReference type="PROSITE" id="PS01129">
    <property type="entry name" value="PSI_RLU"/>
    <property type="match status" value="1"/>
</dbReference>
<proteinExistence type="inferred from homology"/>
<name>A0ABU0W9M7_9GAMM</name>
<gene>
    <name evidence="11" type="ORF">RBH19_12680</name>
</gene>
<dbReference type="InterPro" id="IPR006145">
    <property type="entry name" value="PsdUridine_synth_RsuA/RluA"/>
</dbReference>
<evidence type="ECO:0000256" key="2">
    <source>
        <dbReference type="ARBA" id="ARBA00002876"/>
    </source>
</evidence>
<evidence type="ECO:0000259" key="10">
    <source>
        <dbReference type="SMART" id="SM00363"/>
    </source>
</evidence>
<dbReference type="PROSITE" id="PS50889">
    <property type="entry name" value="S4"/>
    <property type="match status" value="1"/>
</dbReference>
<evidence type="ECO:0000313" key="12">
    <source>
        <dbReference type="Proteomes" id="UP001239019"/>
    </source>
</evidence>
<comment type="caution">
    <text evidence="11">The sequence shown here is derived from an EMBL/GenBank/DDBJ whole genome shotgun (WGS) entry which is preliminary data.</text>
</comment>
<dbReference type="InterPro" id="IPR002942">
    <property type="entry name" value="S4_RNA-bd"/>
</dbReference>
<dbReference type="Proteomes" id="UP001239019">
    <property type="component" value="Unassembled WGS sequence"/>
</dbReference>
<evidence type="ECO:0000256" key="7">
    <source>
        <dbReference type="PROSITE-ProRule" id="PRU00182"/>
    </source>
</evidence>
<dbReference type="EC" id="5.4.99.-" evidence="8"/>
<comment type="similarity">
    <text evidence="3 8">Belongs to the pseudouridine synthase RluA family.</text>
</comment>
<evidence type="ECO:0000256" key="3">
    <source>
        <dbReference type="ARBA" id="ARBA00010876"/>
    </source>
</evidence>
<sequence length="311" mass="34945">MTDGPQIQEAGEDDAGQRIDNYLRRVLKGVPKSLIYRLLRTGQVRVNKRRTKPHYRLQAGDSVRIPPVSGGGSRAGRAPQRLQERLESRILHEDERLLVINKPAGVPVHGGSGLHFGLIDALRQARPGEHFLELAHRLDRETSGCLLIAKRRSTLRRLHALLRENRVEKHYQALVFGRWEQPEVVDQPLARTARGTGENKVFVSAEGKPSLTRFRPLTVYRDWTLVEAVLETGRTHQVRVHAASSGHPLAADNRYATPASEAASNALGVKRLFLHACQLAFQHPDREHQRIQVDAPLDEDLQAILGKLERS</sequence>
<evidence type="ECO:0000256" key="4">
    <source>
        <dbReference type="ARBA" id="ARBA00022552"/>
    </source>
</evidence>
<comment type="catalytic activity">
    <reaction evidence="1">
        <text>uridine(955/2504/2580) in 23S rRNA = pseudouridine(955/2504/2580) in 23S rRNA</text>
        <dbReference type="Rhea" id="RHEA:42528"/>
        <dbReference type="Rhea" id="RHEA-COMP:10099"/>
        <dbReference type="Rhea" id="RHEA-COMP:10100"/>
        <dbReference type="ChEBI" id="CHEBI:65314"/>
        <dbReference type="ChEBI" id="CHEBI:65315"/>
        <dbReference type="EC" id="5.4.99.24"/>
    </reaction>
</comment>
<dbReference type="Pfam" id="PF00849">
    <property type="entry name" value="PseudoU_synth_2"/>
    <property type="match status" value="1"/>
</dbReference>
<dbReference type="InterPro" id="IPR050188">
    <property type="entry name" value="RluA_PseudoU_synthase"/>
</dbReference>
<evidence type="ECO:0000256" key="5">
    <source>
        <dbReference type="ARBA" id="ARBA00022884"/>
    </source>
</evidence>
<dbReference type="SUPFAM" id="SSF55174">
    <property type="entry name" value="Alpha-L RNA-binding motif"/>
    <property type="match status" value="1"/>
</dbReference>
<evidence type="ECO:0000256" key="8">
    <source>
        <dbReference type="RuleBase" id="RU362028"/>
    </source>
</evidence>
<dbReference type="CDD" id="cd00165">
    <property type="entry name" value="S4"/>
    <property type="match status" value="1"/>
</dbReference>
<dbReference type="PANTHER" id="PTHR21600:SF92">
    <property type="entry name" value="RIBOSOMAL LARGE SUBUNIT PSEUDOURIDINE SYNTHASE C"/>
    <property type="match status" value="1"/>
</dbReference>
<dbReference type="SMART" id="SM00363">
    <property type="entry name" value="S4"/>
    <property type="match status" value="1"/>
</dbReference>